<dbReference type="EMBL" id="RCIY01000114">
    <property type="protein sequence ID" value="TGG75775.1"/>
    <property type="molecule type" value="Genomic_DNA"/>
</dbReference>
<organism evidence="1 2">
    <name type="scientific">Streptomyces albus</name>
    <dbReference type="NCBI Taxonomy" id="1888"/>
    <lineage>
        <taxon>Bacteria</taxon>
        <taxon>Bacillati</taxon>
        <taxon>Actinomycetota</taxon>
        <taxon>Actinomycetes</taxon>
        <taxon>Kitasatosporales</taxon>
        <taxon>Streptomycetaceae</taxon>
        <taxon>Streptomyces</taxon>
    </lineage>
</organism>
<evidence type="ECO:0000313" key="1">
    <source>
        <dbReference type="EMBL" id="TGG75775.1"/>
    </source>
</evidence>
<dbReference type="GeneID" id="75181840"/>
<proteinExistence type="predicted"/>
<sequence length="71" mass="7800">MRHRFEPSRLLLGCAMLAMAALYLLDAAGEVHIPFWVMLAVLPVALLLAGSAALVTFLVRRALGRRREARG</sequence>
<reference evidence="1 2" key="1">
    <citation type="submission" date="2018-10" db="EMBL/GenBank/DDBJ databases">
        <title>Isolation of pseudouridimycin from Streptomyces albus DSM 40763.</title>
        <authorList>
            <person name="Rosenqvist P."/>
            <person name="Metsae-Ketelae M."/>
            <person name="Virta P."/>
        </authorList>
    </citation>
    <scope>NUCLEOTIDE SEQUENCE [LARGE SCALE GENOMIC DNA]</scope>
    <source>
        <strain evidence="1 2">DSM 40763</strain>
    </source>
</reference>
<name>A0A6C1C6M0_9ACTN</name>
<dbReference type="Proteomes" id="UP000298111">
    <property type="component" value="Unassembled WGS sequence"/>
</dbReference>
<accession>A0A6C1C6M0</accession>
<protein>
    <submittedName>
        <fullName evidence="1">Uncharacterized protein</fullName>
    </submittedName>
</protein>
<evidence type="ECO:0000313" key="2">
    <source>
        <dbReference type="Proteomes" id="UP000298111"/>
    </source>
</evidence>
<dbReference type="RefSeq" id="WP_016473342.1">
    <property type="nucleotide sequence ID" value="NZ_BBQG01000054.1"/>
</dbReference>
<comment type="caution">
    <text evidence="1">The sequence shown here is derived from an EMBL/GenBank/DDBJ whole genome shotgun (WGS) entry which is preliminary data.</text>
</comment>
<dbReference type="AlphaFoldDB" id="A0A6C1C6M0"/>
<gene>
    <name evidence="1" type="ORF">D8771_32835</name>
</gene>